<proteinExistence type="predicted"/>
<name>A0A927MU45_9ACTN</name>
<dbReference type="AlphaFoldDB" id="A0A927MU45"/>
<dbReference type="RefSeq" id="WP_202896359.1">
    <property type="nucleotide sequence ID" value="NZ_BAABJL010000245.1"/>
</dbReference>
<dbReference type="Pfam" id="PF20199">
    <property type="entry name" value="RepSA"/>
    <property type="match status" value="1"/>
</dbReference>
<evidence type="ECO:0008006" key="3">
    <source>
        <dbReference type="Google" id="ProtNLM"/>
    </source>
</evidence>
<evidence type="ECO:0000313" key="1">
    <source>
        <dbReference type="EMBL" id="MBE1606352.1"/>
    </source>
</evidence>
<accession>A0A927MU45</accession>
<keyword evidence="2" id="KW-1185">Reference proteome</keyword>
<dbReference type="InterPro" id="IPR046828">
    <property type="entry name" value="RepSA"/>
</dbReference>
<reference evidence="1" key="1">
    <citation type="submission" date="2020-10" db="EMBL/GenBank/DDBJ databases">
        <title>Sequencing the genomes of 1000 actinobacteria strains.</title>
        <authorList>
            <person name="Klenk H.-P."/>
        </authorList>
    </citation>
    <scope>NUCLEOTIDE SEQUENCE</scope>
    <source>
        <strain evidence="1">DSM 45354</strain>
    </source>
</reference>
<comment type="caution">
    <text evidence="1">The sequence shown here is derived from an EMBL/GenBank/DDBJ whole genome shotgun (WGS) entry which is preliminary data.</text>
</comment>
<dbReference type="Proteomes" id="UP000638648">
    <property type="component" value="Unassembled WGS sequence"/>
</dbReference>
<dbReference type="EMBL" id="JADBEM010000001">
    <property type="protein sequence ID" value="MBE1606352.1"/>
    <property type="molecule type" value="Genomic_DNA"/>
</dbReference>
<protein>
    <recommendedName>
        <fullName evidence="3">Plasmid replication initiator protein</fullName>
    </recommendedName>
</protein>
<organism evidence="1 2">
    <name type="scientific">Actinopolymorpha pittospori</name>
    <dbReference type="NCBI Taxonomy" id="648752"/>
    <lineage>
        <taxon>Bacteria</taxon>
        <taxon>Bacillati</taxon>
        <taxon>Actinomycetota</taxon>
        <taxon>Actinomycetes</taxon>
        <taxon>Propionibacteriales</taxon>
        <taxon>Actinopolymorphaceae</taxon>
        <taxon>Actinopolymorpha</taxon>
    </lineage>
</organism>
<evidence type="ECO:0000313" key="2">
    <source>
        <dbReference type="Proteomes" id="UP000638648"/>
    </source>
</evidence>
<sequence length="547" mass="60535">MTHSTPTITPDTHAVPGAVAAAQTAAAGTHFAVPSAIERAGRDDYGRWLNHVHSAAGCSQPVRLAGRFRMATVDTTSGEITREGPEVSTADMPDGVLYKACGNRRAAVCPSCAEIYRADAYQLVLAGLRGGKGIPETVSGHPAVFATTTAPGFGIVHTTRTTKKGQPAPCRARRTPDVCPHGVDLCCMRRHADGDEQLGQPLCPDCYDYEHHAVWNAFAGELWRRTTIKANRMLHKWARHRGYAERIVDPETGKARWKTPVRISFGKVAEFQRRGLVHFHILARFDGIDFDNPEAIVPPPDWANSFLLSSLLQYAVARTSYVTPALVVGDHRRRLLVDEPDGWLLAWGEQLDVRPVRMRGDDKLTDERVAVELDHHGRTRMLSGNAVAGYLAKYATKATEAVGHSSRRLTPSTVGLFANDSHPGRLIAACWRLSQRGLQTTSAWKDGSYYRLRRWAHMLGYGGHFFTKSRRYSATFRQLRQARIDWRRAHHQSAEHLEEHQVLAVIGELVYTGTGWHTTGDALLANTAAAMAREQRQTGRLEIATNG</sequence>
<gene>
    <name evidence="1" type="ORF">HEB94_003200</name>
</gene>